<feature type="coiled-coil region" evidence="1">
    <location>
        <begin position="922"/>
        <end position="970"/>
    </location>
</feature>
<evidence type="ECO:0000259" key="3">
    <source>
        <dbReference type="PROSITE" id="PS51840"/>
    </source>
</evidence>
<sequence length="972" mass="111559">MFKSTRWRSDKNKIKAEFILQFHATQLAPNGGDALTIAVIPGDVGKPTTRLEKTKVKDGCCYWDKPHSETVKFTRDQKTGKINEKIYHFVVATGSLIYGVVGEVSLDFSCYAEATKPSSVSLPLKNAKYTSLLHVSVQRVQDEREANASENMNEDKKNARAEFSNGDIKGSIQNNPFEDHQVVSDKIIRDNVTSIGSDITLSGSDSSSGLDTPRESESKNIKLAHETSTITTTKTTTTTSTTYEEQHQRSSLQWEWLDGSVHDSSTDDSSVISSRETLLRDTSEDVIKNLKGELVLLARQAEVSEMELQTLRKQVVKESNRGFDLSKEVAALKKERNELNEKCEKMKAKVKVNSNLITEGRDPWAIVDELKQELNYEKDLNSNLRLQLQKTQESNAELILAVRDLDELLVSMSKLSIAPKVQEVNSKSETDVDEDQKALEEIVKEHSGIKDAYLQEQKIIDLYNEIELYKREKDELQMQMEQIALDNETLTQENHDISYKLEQSQLQEQLKMQYECSTSNATVNELKSQIENLNNEFILKSKELSESVLAIKELESHIKNLEEDLDNQAHGFEADMEDLVRAKVEQEQRAIHAEENLRKVKLQGASTAGKLQEEFKKLSTEMALAFQENENAAMKAIDASNQLRIEKKHLEDMVKKVKEEFDFLWEQYEVKLVDLSNRISLKSKHLEEMEKQIENLSHELKHQKTNYNSKIQNLVDERNDLENELCLVKMELESSKKELRNVINDKDNEVERLLSETERLTSRCNDMKQFFKESELEKENLKKQVSQLKGDLKKKNEAICSKERKIKEGSKLTPRYNNTVPVSPSPKEVNNMKDIIKLLEGQIKLKETALECSEASFQEKEKDFKNKIEELESQLEVLDQKVKNSQVSTAQNINSSTTSDEAIKTEIRKMRDQEICEVSLNEMELLNKIRSMEIELKEMQERYSEISLKFAEVEGERQQLVMTLRNLKNTKK</sequence>
<feature type="region of interest" description="Disordered" evidence="2">
    <location>
        <begin position="198"/>
        <end position="218"/>
    </location>
</feature>
<dbReference type="Pfam" id="PF10358">
    <property type="entry name" value="NT-C2"/>
    <property type="match status" value="1"/>
</dbReference>
<reference evidence="4 5" key="1">
    <citation type="submission" date="2019-05" db="EMBL/GenBank/DDBJ databases">
        <title>Mikania micrantha, genome provides insights into the molecular mechanism of rapid growth.</title>
        <authorList>
            <person name="Liu B."/>
        </authorList>
    </citation>
    <scope>NUCLEOTIDE SEQUENCE [LARGE SCALE GENOMIC DNA]</scope>
    <source>
        <strain evidence="4">NLD-2019</strain>
        <tissue evidence="4">Leaf</tissue>
    </source>
</reference>
<feature type="coiled-coil region" evidence="1">
    <location>
        <begin position="854"/>
        <end position="888"/>
    </location>
</feature>
<accession>A0A5N6MLW0</accession>
<dbReference type="EMBL" id="SZYD01000015">
    <property type="protein sequence ID" value="KAD3641295.1"/>
    <property type="molecule type" value="Genomic_DNA"/>
</dbReference>
<evidence type="ECO:0000313" key="5">
    <source>
        <dbReference type="Proteomes" id="UP000326396"/>
    </source>
</evidence>
<dbReference type="AlphaFoldDB" id="A0A5N6MLW0"/>
<comment type="caution">
    <text evidence="4">The sequence shown here is derived from an EMBL/GenBank/DDBJ whole genome shotgun (WGS) entry which is preliminary data.</text>
</comment>
<feature type="coiled-coil region" evidence="1">
    <location>
        <begin position="640"/>
        <end position="798"/>
    </location>
</feature>
<dbReference type="InterPro" id="IPR019448">
    <property type="entry name" value="NT-C2"/>
</dbReference>
<evidence type="ECO:0000256" key="2">
    <source>
        <dbReference type="SAM" id="MobiDB-lite"/>
    </source>
</evidence>
<feature type="domain" description="C2 NT-type" evidence="3">
    <location>
        <begin position="6"/>
        <end position="141"/>
    </location>
</feature>
<dbReference type="PROSITE" id="PS51840">
    <property type="entry name" value="C2_NT"/>
    <property type="match status" value="1"/>
</dbReference>
<dbReference type="PANTHER" id="PTHR34452:SF16">
    <property type="entry name" value="NT-TYPE C2 DOMAIN-CONTAINING PROTEIN"/>
    <property type="match status" value="1"/>
</dbReference>
<feature type="coiled-coil region" evidence="1">
    <location>
        <begin position="287"/>
        <end position="387"/>
    </location>
</feature>
<dbReference type="PANTHER" id="PTHR34452">
    <property type="entry name" value="MYOSIN HEAVY CHAIN-RELATED PROTEIN"/>
    <property type="match status" value="1"/>
</dbReference>
<keyword evidence="1" id="KW-0175">Coiled coil</keyword>
<keyword evidence="5" id="KW-1185">Reference proteome</keyword>
<feature type="coiled-coil region" evidence="1">
    <location>
        <begin position="459"/>
        <end position="603"/>
    </location>
</feature>
<dbReference type="Proteomes" id="UP000326396">
    <property type="component" value="Linkage Group LG5"/>
</dbReference>
<organism evidence="4 5">
    <name type="scientific">Mikania micrantha</name>
    <name type="common">bitter vine</name>
    <dbReference type="NCBI Taxonomy" id="192012"/>
    <lineage>
        <taxon>Eukaryota</taxon>
        <taxon>Viridiplantae</taxon>
        <taxon>Streptophyta</taxon>
        <taxon>Embryophyta</taxon>
        <taxon>Tracheophyta</taxon>
        <taxon>Spermatophyta</taxon>
        <taxon>Magnoliopsida</taxon>
        <taxon>eudicotyledons</taxon>
        <taxon>Gunneridae</taxon>
        <taxon>Pentapetalae</taxon>
        <taxon>asterids</taxon>
        <taxon>campanulids</taxon>
        <taxon>Asterales</taxon>
        <taxon>Asteraceae</taxon>
        <taxon>Asteroideae</taxon>
        <taxon>Heliantheae alliance</taxon>
        <taxon>Eupatorieae</taxon>
        <taxon>Mikania</taxon>
    </lineage>
</organism>
<name>A0A5N6MLW0_9ASTR</name>
<dbReference type="OrthoDB" id="765176at2759"/>
<proteinExistence type="predicted"/>
<evidence type="ECO:0000256" key="1">
    <source>
        <dbReference type="SAM" id="Coils"/>
    </source>
</evidence>
<gene>
    <name evidence="4" type="ORF">E3N88_30519</name>
</gene>
<evidence type="ECO:0000313" key="4">
    <source>
        <dbReference type="EMBL" id="KAD3641295.1"/>
    </source>
</evidence>
<feature type="compositionally biased region" description="Low complexity" evidence="2">
    <location>
        <begin position="198"/>
        <end position="211"/>
    </location>
</feature>
<protein>
    <recommendedName>
        <fullName evidence="3">C2 NT-type domain-containing protein</fullName>
    </recommendedName>
</protein>